<gene>
    <name evidence="1" type="ORF">F8M41_023041</name>
</gene>
<accession>A0A8H4AE15</accession>
<proteinExistence type="predicted"/>
<keyword evidence="2" id="KW-1185">Reference proteome</keyword>
<dbReference type="Proteomes" id="UP000439903">
    <property type="component" value="Unassembled WGS sequence"/>
</dbReference>
<protein>
    <submittedName>
        <fullName evidence="1">Uncharacterized protein</fullName>
    </submittedName>
</protein>
<dbReference type="EMBL" id="WTPW01000735">
    <property type="protein sequence ID" value="KAF0484228.1"/>
    <property type="molecule type" value="Genomic_DNA"/>
</dbReference>
<reference evidence="1 2" key="1">
    <citation type="journal article" date="2019" name="Environ. Microbiol.">
        <title>At the nexus of three kingdoms: the genome of the mycorrhizal fungus Gigaspora margarita provides insights into plant, endobacterial and fungal interactions.</title>
        <authorList>
            <person name="Venice F."/>
            <person name="Ghignone S."/>
            <person name="Salvioli di Fossalunga A."/>
            <person name="Amselem J."/>
            <person name="Novero M."/>
            <person name="Xianan X."/>
            <person name="Sedzielewska Toro K."/>
            <person name="Morin E."/>
            <person name="Lipzen A."/>
            <person name="Grigoriev I.V."/>
            <person name="Henrissat B."/>
            <person name="Martin F.M."/>
            <person name="Bonfante P."/>
        </authorList>
    </citation>
    <scope>NUCLEOTIDE SEQUENCE [LARGE SCALE GENOMIC DNA]</scope>
    <source>
        <strain evidence="1 2">BEG34</strain>
    </source>
</reference>
<name>A0A8H4AE15_GIGMA</name>
<evidence type="ECO:0000313" key="2">
    <source>
        <dbReference type="Proteomes" id="UP000439903"/>
    </source>
</evidence>
<dbReference type="AlphaFoldDB" id="A0A8H4AE15"/>
<organism evidence="1 2">
    <name type="scientific">Gigaspora margarita</name>
    <dbReference type="NCBI Taxonomy" id="4874"/>
    <lineage>
        <taxon>Eukaryota</taxon>
        <taxon>Fungi</taxon>
        <taxon>Fungi incertae sedis</taxon>
        <taxon>Mucoromycota</taxon>
        <taxon>Glomeromycotina</taxon>
        <taxon>Glomeromycetes</taxon>
        <taxon>Diversisporales</taxon>
        <taxon>Gigasporaceae</taxon>
        <taxon>Gigaspora</taxon>
    </lineage>
</organism>
<sequence>MLNNESEYLFESYIGQSDSNEPPSFFDPYAHIYGEDVFLAPLGLSFSTGQQFNTNYQSEEPTQVIQGQ</sequence>
<dbReference type="OrthoDB" id="2481874at2759"/>
<comment type="caution">
    <text evidence="1">The sequence shown here is derived from an EMBL/GenBank/DDBJ whole genome shotgun (WGS) entry which is preliminary data.</text>
</comment>
<evidence type="ECO:0000313" key="1">
    <source>
        <dbReference type="EMBL" id="KAF0484228.1"/>
    </source>
</evidence>